<evidence type="ECO:0000313" key="2">
    <source>
        <dbReference type="EMBL" id="RKT53463.1"/>
    </source>
</evidence>
<keyword evidence="1" id="KW-1133">Transmembrane helix</keyword>
<comment type="caution">
    <text evidence="2">The sequence shown here is derived from an EMBL/GenBank/DDBJ whole genome shotgun (WGS) entry which is preliminary data.</text>
</comment>
<feature type="transmembrane region" description="Helical" evidence="1">
    <location>
        <begin position="12"/>
        <end position="31"/>
    </location>
</feature>
<reference evidence="2 3" key="1">
    <citation type="submission" date="2018-10" db="EMBL/GenBank/DDBJ databases">
        <title>Sequencing the genomes of 1000 actinobacteria strains.</title>
        <authorList>
            <person name="Klenk H.-P."/>
        </authorList>
    </citation>
    <scope>NUCLEOTIDE SEQUENCE [LARGE SCALE GENOMIC DNA]</scope>
    <source>
        <strain evidence="2 3">DSM 43800</strain>
    </source>
</reference>
<feature type="transmembrane region" description="Helical" evidence="1">
    <location>
        <begin position="46"/>
        <end position="65"/>
    </location>
</feature>
<dbReference type="Proteomes" id="UP000282084">
    <property type="component" value="Unassembled WGS sequence"/>
</dbReference>
<feature type="transmembrane region" description="Helical" evidence="1">
    <location>
        <begin position="72"/>
        <end position="93"/>
    </location>
</feature>
<dbReference type="AlphaFoldDB" id="A0A495VY00"/>
<proteinExistence type="predicted"/>
<dbReference type="RefSeq" id="WP_121003745.1">
    <property type="nucleotide sequence ID" value="NZ_RBXO01000001.1"/>
</dbReference>
<feature type="transmembrane region" description="Helical" evidence="1">
    <location>
        <begin position="263"/>
        <end position="282"/>
    </location>
</feature>
<dbReference type="OrthoDB" id="343560at2"/>
<protein>
    <submittedName>
        <fullName evidence="2">Uncharacterized protein</fullName>
    </submittedName>
</protein>
<sequence length="302" mass="31964">MTRFLRWHPPLVLFSLLMAAVTVVSLVGLVVDDRILVGSPIWFKPFKFGVSLGLYAVALAWMLTFATRFRRVGWWAGAVVALGGTVEMVIVVGQVLRGRQSHFNTATALDARLFALMGTTILVVWVMHAVIALVLAFTRFEDRAVGLSIRLGLALALVGLALGTLMTGPTGIEGVAGAHTVGLPDGGPYLPITGWSAAGGDLRVPHFVGIHAIQVLPLAILLFGRRANTRLAWVLAIGYAGLTALTLWQALRGQPPLRPDLLTGLGALAVATWTGAATTWALRTRSTAPSRPTAPTGQAVSA</sequence>
<dbReference type="EMBL" id="RBXO01000001">
    <property type="protein sequence ID" value="RKT53463.1"/>
    <property type="molecule type" value="Genomic_DNA"/>
</dbReference>
<accession>A0A495VY00</accession>
<name>A0A495VY00_9PSEU</name>
<feature type="transmembrane region" description="Helical" evidence="1">
    <location>
        <begin position="147"/>
        <end position="166"/>
    </location>
</feature>
<feature type="transmembrane region" description="Helical" evidence="1">
    <location>
        <begin position="231"/>
        <end position="251"/>
    </location>
</feature>
<feature type="transmembrane region" description="Helical" evidence="1">
    <location>
        <begin position="113"/>
        <end position="135"/>
    </location>
</feature>
<keyword evidence="3" id="KW-1185">Reference proteome</keyword>
<gene>
    <name evidence="2" type="ORF">C8E97_2028</name>
</gene>
<evidence type="ECO:0000256" key="1">
    <source>
        <dbReference type="SAM" id="Phobius"/>
    </source>
</evidence>
<organism evidence="2 3">
    <name type="scientific">Saccharothrix australiensis</name>
    <dbReference type="NCBI Taxonomy" id="2072"/>
    <lineage>
        <taxon>Bacteria</taxon>
        <taxon>Bacillati</taxon>
        <taxon>Actinomycetota</taxon>
        <taxon>Actinomycetes</taxon>
        <taxon>Pseudonocardiales</taxon>
        <taxon>Pseudonocardiaceae</taxon>
        <taxon>Saccharothrix</taxon>
    </lineage>
</organism>
<feature type="transmembrane region" description="Helical" evidence="1">
    <location>
        <begin position="204"/>
        <end position="224"/>
    </location>
</feature>
<keyword evidence="1" id="KW-0472">Membrane</keyword>
<keyword evidence="1" id="KW-0812">Transmembrane</keyword>
<evidence type="ECO:0000313" key="3">
    <source>
        <dbReference type="Proteomes" id="UP000282084"/>
    </source>
</evidence>